<feature type="domain" description="CCHC-type" evidence="3">
    <location>
        <begin position="809"/>
        <end position="824"/>
    </location>
</feature>
<dbReference type="SUPFAM" id="SSF57756">
    <property type="entry name" value="Retrovirus zinc finger-like domains"/>
    <property type="match status" value="1"/>
</dbReference>
<name>A0A2N9FTF3_FAGSY</name>
<protein>
    <recommendedName>
        <fullName evidence="3">CCHC-type domain-containing protein</fullName>
    </recommendedName>
</protein>
<dbReference type="EMBL" id="OIVN01001152">
    <property type="protein sequence ID" value="SPC90508.1"/>
    <property type="molecule type" value="Genomic_DNA"/>
</dbReference>
<dbReference type="InterPro" id="IPR036875">
    <property type="entry name" value="Znf_CCHC_sf"/>
</dbReference>
<feature type="compositionally biased region" description="Basic and acidic residues" evidence="2">
    <location>
        <begin position="771"/>
        <end position="784"/>
    </location>
</feature>
<evidence type="ECO:0000256" key="2">
    <source>
        <dbReference type="SAM" id="MobiDB-lite"/>
    </source>
</evidence>
<feature type="region of interest" description="Disordered" evidence="2">
    <location>
        <begin position="499"/>
        <end position="518"/>
    </location>
</feature>
<dbReference type="GO" id="GO:0003676">
    <property type="term" value="F:nucleic acid binding"/>
    <property type="evidence" value="ECO:0007669"/>
    <property type="project" value="InterPro"/>
</dbReference>
<dbReference type="AlphaFoldDB" id="A0A2N9FTF3"/>
<feature type="region of interest" description="Disordered" evidence="2">
    <location>
        <begin position="762"/>
        <end position="791"/>
    </location>
</feature>
<evidence type="ECO:0000259" key="3">
    <source>
        <dbReference type="PROSITE" id="PS50158"/>
    </source>
</evidence>
<dbReference type="SMART" id="SM00343">
    <property type="entry name" value="ZnF_C2HC"/>
    <property type="match status" value="1"/>
</dbReference>
<dbReference type="PANTHER" id="PTHR31865:SF3">
    <property type="entry name" value="PHOSPHODIESTERASE EPSILON-1, PUTATIVE (DUF1685)-RELATED"/>
    <property type="match status" value="1"/>
</dbReference>
<feature type="region of interest" description="Disordered" evidence="2">
    <location>
        <begin position="117"/>
        <end position="148"/>
    </location>
</feature>
<dbReference type="Pfam" id="PF14223">
    <property type="entry name" value="Retrotran_gag_2"/>
    <property type="match status" value="2"/>
</dbReference>
<dbReference type="InterPro" id="IPR025724">
    <property type="entry name" value="GAG-pre-integrase_dom"/>
</dbReference>
<gene>
    <name evidence="4" type="ORF">FSB_LOCUS18390</name>
</gene>
<feature type="compositionally biased region" description="Low complexity" evidence="2">
    <location>
        <begin position="117"/>
        <end position="138"/>
    </location>
</feature>
<organism evidence="4">
    <name type="scientific">Fagus sylvatica</name>
    <name type="common">Beechnut</name>
    <dbReference type="NCBI Taxonomy" id="28930"/>
    <lineage>
        <taxon>Eukaryota</taxon>
        <taxon>Viridiplantae</taxon>
        <taxon>Streptophyta</taxon>
        <taxon>Embryophyta</taxon>
        <taxon>Tracheophyta</taxon>
        <taxon>Spermatophyta</taxon>
        <taxon>Magnoliopsida</taxon>
        <taxon>eudicotyledons</taxon>
        <taxon>Gunneridae</taxon>
        <taxon>Pentapetalae</taxon>
        <taxon>rosids</taxon>
        <taxon>fabids</taxon>
        <taxon>Fagales</taxon>
        <taxon>Fagaceae</taxon>
        <taxon>Fagus</taxon>
    </lineage>
</organism>
<feature type="region of interest" description="Disordered" evidence="2">
    <location>
        <begin position="1"/>
        <end position="28"/>
    </location>
</feature>
<feature type="compositionally biased region" description="Low complexity" evidence="2">
    <location>
        <begin position="1"/>
        <end position="11"/>
    </location>
</feature>
<keyword evidence="1" id="KW-0862">Zinc</keyword>
<accession>A0A2N9FTF3</accession>
<sequence>MSSSSSSPSLGESEEELQHMPLAPPPWKSRKYLSKQLSMCETPRDIAWEKRRRQILRQGRKKNSINDSDDITDEDLNELKGCIELGFGFNEEDGQRLCNTLPALDLYFAVNRQLSTSPVSTPGGSSSSLEGHSSSFESPRSESDAWKICSPGDDPQQVKTKLRHWAQAVACSGQDLWEIVAGSETTPLDNDQALRKWKVKAGKAMFAIKTSIEEEMLEHIRRTDTPKVAWDTFATLFSKKNNVRLQLLENELMSIAQRNMTITQYFTKENSSRKTRWHSQTKEGDSEEEWDAEASFSMIEPTEEEEMAATSIVEEDEEMALAVANPEQVNYREDWIVDSGCSNHMTGDKEKLQNMSKYKVAQLVDSGNWVLFGPKDVKVYKEIVVIGTPTMEGQRMESVYVMSAESAYVDKTRKNETVDLWHARLGHVSYHKLKVMMNKSLVKGLPQLECREDTVCAGYQYGKAHQLPYQESKFRAKEPLELVHSSKAMEEIKIIEKEGEPESREITQSPWQMGVHHRTPGEDRLRLEEVQEGEESLEPQLRRTMRHHKANHRYANAILTEDQVADILTKVFNTAKFQKATWNFDPGGIERDIRARRSETISVVSTAIFLEVLFCSCIVWDCEARGLGPSLLGGVGVFTKSRWQNIKPLGQDLWEIVAGSETTPLDNDQALRKWKVKAGKAMFAIKTSIEEEMLEHIRRTDTPKVAWDTFATLFSKKNNVRLQLLENELMSIAQRNMTITQYFTKSEEEALFSGKNIGRPKGRFNVGSKKRNNENINRKYEKSPQEQGAQECCDNNERRSTGYKNSNLKCFNCGKMGHFARDCRFKRRTAQGDTVAFTNKEGDSEEEWDAEASFSMIEPTKEEEMAVTSIMEEDEEMALAVANPEQVNYREDWIVDSGCSNHMIGDKEKLQNMSKYKGKRVVVTADNTRLPIAHIGEMLITPCFNAEQVPLEQVYHVLGVKKNLLSVAQLVDSGNWVLFSPKDVRVYKEIVVIGTPTMEGQRMESVYVMSAESAYVDKTRKNETVDLWHARLGHVSYHKLKVMMNKSLVKGLPQLECREDTVCARYGKVHQLPYQESKFRAKEPLELVHSSKAMEEIKIIEKEGEPESREITQSPWQMGVHHRTPGEDRLRLEEVQEGEESLEPQLRRTMRHHKANHRYANAILTEDQVADILTKVFNTAKFQKATWNFDPGGIERESVLRGSVKNQAPPLSLSRIF</sequence>
<dbReference type="Pfam" id="PF00098">
    <property type="entry name" value="zf-CCHC"/>
    <property type="match status" value="1"/>
</dbReference>
<dbReference type="InterPro" id="IPR001878">
    <property type="entry name" value="Znf_CCHC"/>
</dbReference>
<dbReference type="Pfam" id="PF07939">
    <property type="entry name" value="DUF1685"/>
    <property type="match status" value="1"/>
</dbReference>
<keyword evidence="1" id="KW-0479">Metal-binding</keyword>
<dbReference type="InterPro" id="IPR054722">
    <property type="entry name" value="PolX-like_BBD"/>
</dbReference>
<evidence type="ECO:0000256" key="1">
    <source>
        <dbReference type="PROSITE-ProRule" id="PRU00047"/>
    </source>
</evidence>
<keyword evidence="1" id="KW-0863">Zinc-finger</keyword>
<reference evidence="4" key="1">
    <citation type="submission" date="2018-02" db="EMBL/GenBank/DDBJ databases">
        <authorList>
            <person name="Cohen D.B."/>
            <person name="Kent A.D."/>
        </authorList>
    </citation>
    <scope>NUCLEOTIDE SEQUENCE</scope>
</reference>
<dbReference type="PROSITE" id="PS50158">
    <property type="entry name" value="ZF_CCHC"/>
    <property type="match status" value="1"/>
</dbReference>
<dbReference type="Pfam" id="PF13976">
    <property type="entry name" value="gag_pre-integrs"/>
    <property type="match status" value="2"/>
</dbReference>
<dbReference type="PANTHER" id="PTHR31865">
    <property type="entry name" value="OSJNBA0071G03.3 PROTEIN"/>
    <property type="match status" value="1"/>
</dbReference>
<dbReference type="InterPro" id="IPR012881">
    <property type="entry name" value="DUF1685"/>
</dbReference>
<dbReference type="Gene3D" id="4.10.60.10">
    <property type="entry name" value="Zinc finger, CCHC-type"/>
    <property type="match status" value="1"/>
</dbReference>
<evidence type="ECO:0000313" key="4">
    <source>
        <dbReference type="EMBL" id="SPC90508.1"/>
    </source>
</evidence>
<proteinExistence type="predicted"/>
<dbReference type="GO" id="GO:0008270">
    <property type="term" value="F:zinc ion binding"/>
    <property type="evidence" value="ECO:0007669"/>
    <property type="project" value="UniProtKB-KW"/>
</dbReference>
<dbReference type="Pfam" id="PF22936">
    <property type="entry name" value="Pol_BBD"/>
    <property type="match status" value="1"/>
</dbReference>